<evidence type="ECO:0000256" key="3">
    <source>
        <dbReference type="ARBA" id="ARBA00022741"/>
    </source>
</evidence>
<dbReference type="PROSITE" id="PS50011">
    <property type="entry name" value="PROTEIN_KINASE_DOM"/>
    <property type="match status" value="1"/>
</dbReference>
<sequence>LSRPVNKTANTNEIYGVIPYMAPEVLRGKPYTKAADIYSFGIIMWELTSGIPAFNNRPH</sequence>
<dbReference type="Gene3D" id="1.10.510.10">
    <property type="entry name" value="Transferase(Phosphotransferase) domain 1"/>
    <property type="match status" value="1"/>
</dbReference>
<dbReference type="GO" id="GO:0004674">
    <property type="term" value="F:protein serine/threonine kinase activity"/>
    <property type="evidence" value="ECO:0007669"/>
    <property type="project" value="UniProtKB-KW"/>
</dbReference>
<comment type="caution">
    <text evidence="7">The sequence shown here is derived from an EMBL/GenBank/DDBJ whole genome shotgun (WGS) entry which is preliminary data.</text>
</comment>
<protein>
    <submittedName>
        <fullName evidence="7">Kinase-like domain-containing protein</fullName>
    </submittedName>
</protein>
<dbReference type="GO" id="GO:0005524">
    <property type="term" value="F:ATP binding"/>
    <property type="evidence" value="ECO:0007669"/>
    <property type="project" value="UniProtKB-KW"/>
</dbReference>
<keyword evidence="5" id="KW-0067">ATP-binding</keyword>
<dbReference type="InterPro" id="IPR000719">
    <property type="entry name" value="Prot_kinase_dom"/>
</dbReference>
<evidence type="ECO:0000256" key="2">
    <source>
        <dbReference type="ARBA" id="ARBA00022679"/>
    </source>
</evidence>
<evidence type="ECO:0000313" key="7">
    <source>
        <dbReference type="EMBL" id="POG73366.1"/>
    </source>
</evidence>
<evidence type="ECO:0000259" key="6">
    <source>
        <dbReference type="PROSITE" id="PS50011"/>
    </source>
</evidence>
<reference evidence="7 8" key="2">
    <citation type="journal article" date="2018" name="New Phytol.">
        <title>High intraspecific genome diversity in the model arbuscular mycorrhizal symbiont Rhizophagus irregularis.</title>
        <authorList>
            <person name="Chen E.C.H."/>
            <person name="Morin E."/>
            <person name="Beaudet D."/>
            <person name="Noel J."/>
            <person name="Yildirir G."/>
            <person name="Ndikumana S."/>
            <person name="Charron P."/>
            <person name="St-Onge C."/>
            <person name="Giorgi J."/>
            <person name="Kruger M."/>
            <person name="Marton T."/>
            <person name="Ropars J."/>
            <person name="Grigoriev I.V."/>
            <person name="Hainaut M."/>
            <person name="Henrissat B."/>
            <person name="Roux C."/>
            <person name="Martin F."/>
            <person name="Corradi N."/>
        </authorList>
    </citation>
    <scope>NUCLEOTIDE SEQUENCE [LARGE SCALE GENOMIC DNA]</scope>
    <source>
        <strain evidence="7 8">DAOM 197198</strain>
    </source>
</reference>
<keyword evidence="8" id="KW-1185">Reference proteome</keyword>
<evidence type="ECO:0000256" key="4">
    <source>
        <dbReference type="ARBA" id="ARBA00022777"/>
    </source>
</evidence>
<evidence type="ECO:0000256" key="1">
    <source>
        <dbReference type="ARBA" id="ARBA00022527"/>
    </source>
</evidence>
<feature type="domain" description="Protein kinase" evidence="6">
    <location>
        <begin position="1"/>
        <end position="59"/>
    </location>
</feature>
<dbReference type="Pfam" id="PF00069">
    <property type="entry name" value="Pkinase"/>
    <property type="match status" value="1"/>
</dbReference>
<feature type="non-terminal residue" evidence="7">
    <location>
        <position position="59"/>
    </location>
</feature>
<dbReference type="SUPFAM" id="SSF56112">
    <property type="entry name" value="Protein kinase-like (PK-like)"/>
    <property type="match status" value="1"/>
</dbReference>
<reference evidence="7 8" key="1">
    <citation type="journal article" date="2013" name="Proc. Natl. Acad. Sci. U.S.A.">
        <title>Genome of an arbuscular mycorrhizal fungus provides insight into the oldest plant symbiosis.</title>
        <authorList>
            <person name="Tisserant E."/>
            <person name="Malbreil M."/>
            <person name="Kuo A."/>
            <person name="Kohler A."/>
            <person name="Symeonidi A."/>
            <person name="Balestrini R."/>
            <person name="Charron P."/>
            <person name="Duensing N."/>
            <person name="Frei Dit Frey N."/>
            <person name="Gianinazzi-Pearson V."/>
            <person name="Gilbert L.B."/>
            <person name="Handa Y."/>
            <person name="Herr J.R."/>
            <person name="Hijri M."/>
            <person name="Koul R."/>
            <person name="Kawaguchi M."/>
            <person name="Krajinski F."/>
            <person name="Lammers P.J."/>
            <person name="Masclaux F.G."/>
            <person name="Murat C."/>
            <person name="Morin E."/>
            <person name="Ndikumana S."/>
            <person name="Pagni M."/>
            <person name="Petitpierre D."/>
            <person name="Requena N."/>
            <person name="Rosikiewicz P."/>
            <person name="Riley R."/>
            <person name="Saito K."/>
            <person name="San Clemente H."/>
            <person name="Shapiro H."/>
            <person name="van Tuinen D."/>
            <person name="Becard G."/>
            <person name="Bonfante P."/>
            <person name="Paszkowski U."/>
            <person name="Shachar-Hill Y.Y."/>
            <person name="Tuskan G.A."/>
            <person name="Young P.W."/>
            <person name="Sanders I.R."/>
            <person name="Henrissat B."/>
            <person name="Rensing S.A."/>
            <person name="Grigoriev I.V."/>
            <person name="Corradi N."/>
            <person name="Roux C."/>
            <person name="Martin F."/>
        </authorList>
    </citation>
    <scope>NUCLEOTIDE SEQUENCE [LARGE SCALE GENOMIC DNA]</scope>
    <source>
        <strain evidence="7 8">DAOM 197198</strain>
    </source>
</reference>
<proteinExistence type="predicted"/>
<dbReference type="InterPro" id="IPR011009">
    <property type="entry name" value="Kinase-like_dom_sf"/>
</dbReference>
<organism evidence="7 8">
    <name type="scientific">Rhizophagus irregularis (strain DAOM 181602 / DAOM 197198 / MUCL 43194)</name>
    <name type="common">Arbuscular mycorrhizal fungus</name>
    <name type="synonym">Glomus intraradices</name>
    <dbReference type="NCBI Taxonomy" id="747089"/>
    <lineage>
        <taxon>Eukaryota</taxon>
        <taxon>Fungi</taxon>
        <taxon>Fungi incertae sedis</taxon>
        <taxon>Mucoromycota</taxon>
        <taxon>Glomeromycotina</taxon>
        <taxon>Glomeromycetes</taxon>
        <taxon>Glomerales</taxon>
        <taxon>Glomeraceae</taxon>
        <taxon>Rhizophagus</taxon>
    </lineage>
</organism>
<accession>A0A2P4Q6V1</accession>
<dbReference type="EMBL" id="AUPC02000084">
    <property type="protein sequence ID" value="POG73366.1"/>
    <property type="molecule type" value="Genomic_DNA"/>
</dbReference>
<evidence type="ECO:0000256" key="5">
    <source>
        <dbReference type="ARBA" id="ARBA00022840"/>
    </source>
</evidence>
<dbReference type="PANTHER" id="PTHR24351">
    <property type="entry name" value="RIBOSOMAL PROTEIN S6 KINASE"/>
    <property type="match status" value="1"/>
</dbReference>
<gene>
    <name evidence="7" type="ORF">GLOIN_2v1587312</name>
</gene>
<keyword evidence="1" id="KW-0723">Serine/threonine-protein kinase</keyword>
<keyword evidence="2" id="KW-0808">Transferase</keyword>
<name>A0A2P4Q6V1_RHIID</name>
<keyword evidence="4" id="KW-0418">Kinase</keyword>
<feature type="non-terminal residue" evidence="7">
    <location>
        <position position="1"/>
    </location>
</feature>
<dbReference type="AlphaFoldDB" id="A0A2P4Q6V1"/>
<dbReference type="Proteomes" id="UP000018888">
    <property type="component" value="Unassembled WGS sequence"/>
</dbReference>
<evidence type="ECO:0000313" key="8">
    <source>
        <dbReference type="Proteomes" id="UP000018888"/>
    </source>
</evidence>
<keyword evidence="3" id="KW-0547">Nucleotide-binding</keyword>